<dbReference type="RefSeq" id="WP_204402482.1">
    <property type="nucleotide sequence ID" value="NZ_JAFBEE010000012.1"/>
</dbReference>
<name>A0ABS2NQX9_9FIRM</name>
<organism evidence="2 3">
    <name type="scientific">Alkaliphilus hydrothermalis</name>
    <dbReference type="NCBI Taxonomy" id="1482730"/>
    <lineage>
        <taxon>Bacteria</taxon>
        <taxon>Bacillati</taxon>
        <taxon>Bacillota</taxon>
        <taxon>Clostridia</taxon>
        <taxon>Peptostreptococcales</taxon>
        <taxon>Natronincolaceae</taxon>
        <taxon>Alkaliphilus</taxon>
    </lineage>
</organism>
<gene>
    <name evidence="2" type="ORF">JOC73_001935</name>
</gene>
<evidence type="ECO:0000313" key="2">
    <source>
        <dbReference type="EMBL" id="MBM7615365.1"/>
    </source>
</evidence>
<dbReference type="InterPro" id="IPR022258">
    <property type="entry name" value="Flagellar_operon_YvyF"/>
</dbReference>
<evidence type="ECO:0000256" key="1">
    <source>
        <dbReference type="SAM" id="MobiDB-lite"/>
    </source>
</evidence>
<proteinExistence type="predicted"/>
<dbReference type="Proteomes" id="UP001314796">
    <property type="component" value="Unassembled WGS sequence"/>
</dbReference>
<reference evidence="2 3" key="1">
    <citation type="submission" date="2021-01" db="EMBL/GenBank/DDBJ databases">
        <title>Genomic Encyclopedia of Type Strains, Phase IV (KMG-IV): sequencing the most valuable type-strain genomes for metagenomic binning, comparative biology and taxonomic classification.</title>
        <authorList>
            <person name="Goeker M."/>
        </authorList>
    </citation>
    <scope>NUCLEOTIDE SEQUENCE [LARGE SCALE GENOMIC DNA]</scope>
    <source>
        <strain evidence="2 3">DSM 25890</strain>
    </source>
</reference>
<keyword evidence="2" id="KW-0282">Flagellum</keyword>
<keyword evidence="2" id="KW-0969">Cilium</keyword>
<evidence type="ECO:0000313" key="3">
    <source>
        <dbReference type="Proteomes" id="UP001314796"/>
    </source>
</evidence>
<dbReference type="NCBIfam" id="TIGR03826">
    <property type="entry name" value="YvyF"/>
    <property type="match status" value="1"/>
</dbReference>
<sequence>MDLRNCVKCGRAFAYKGIDICNRCAHDDEADFKKVKEYLYDHPGATLQEVSEETEVSEKQILRYLRESRIEIREESNCLLHCERCEKSIRSGRFCNECVAEMRKEFSSVLKPQSEATPKEKPRTGTKMHIAGMRKKL</sequence>
<comment type="caution">
    <text evidence="2">The sequence shown here is derived from an EMBL/GenBank/DDBJ whole genome shotgun (WGS) entry which is preliminary data.</text>
</comment>
<keyword evidence="2" id="KW-0966">Cell projection</keyword>
<protein>
    <submittedName>
        <fullName evidence="2">Flagellar operon protein (TIGR03826 family)</fullName>
    </submittedName>
</protein>
<dbReference type="EMBL" id="JAFBEE010000012">
    <property type="protein sequence ID" value="MBM7615365.1"/>
    <property type="molecule type" value="Genomic_DNA"/>
</dbReference>
<accession>A0ABS2NQX9</accession>
<feature type="region of interest" description="Disordered" evidence="1">
    <location>
        <begin position="109"/>
        <end position="137"/>
    </location>
</feature>
<keyword evidence="3" id="KW-1185">Reference proteome</keyword>